<dbReference type="RefSeq" id="WP_160858817.1">
    <property type="nucleotide sequence ID" value="NZ_WUMK01000003.1"/>
</dbReference>
<feature type="domain" description="Thioesterase" evidence="2">
    <location>
        <begin position="9"/>
        <end position="219"/>
    </location>
</feature>
<dbReference type="EMBL" id="WUMK01000003">
    <property type="protein sequence ID" value="MXN45487.1"/>
    <property type="molecule type" value="Genomic_DNA"/>
</dbReference>
<dbReference type="OrthoDB" id="8480037at2"/>
<reference evidence="3 4" key="1">
    <citation type="submission" date="2019-12" db="EMBL/GenBank/DDBJ databases">
        <title>Shinella kummerowiae sp. nov., a symbiotic bacterium isolated from root nodules of the herbal legume Kummerowia stipulacea.</title>
        <authorList>
            <person name="Gao J."/>
        </authorList>
    </citation>
    <scope>NUCLEOTIDE SEQUENCE [LARGE SCALE GENOMIC DNA]</scope>
    <source>
        <strain evidence="3 4">CCBAU 25048</strain>
    </source>
</reference>
<dbReference type="Gene3D" id="3.40.50.1820">
    <property type="entry name" value="alpha/beta hydrolase"/>
    <property type="match status" value="1"/>
</dbReference>
<comment type="caution">
    <text evidence="3">The sequence shown here is derived from an EMBL/GenBank/DDBJ whole genome shotgun (WGS) entry which is preliminary data.</text>
</comment>
<dbReference type="InterPro" id="IPR001031">
    <property type="entry name" value="Thioesterase"/>
</dbReference>
<evidence type="ECO:0000313" key="4">
    <source>
        <dbReference type="Proteomes" id="UP000435802"/>
    </source>
</evidence>
<dbReference type="PANTHER" id="PTHR11487">
    <property type="entry name" value="THIOESTERASE"/>
    <property type="match status" value="1"/>
</dbReference>
<dbReference type="InterPro" id="IPR029058">
    <property type="entry name" value="AB_hydrolase_fold"/>
</dbReference>
<sequence length="248" mass="27740">MTLQQSRPTLLCLPPAGVGPSLFRPWTLSAAGAMRVHPVSLPGREARFNDPLPASLDALADRLAEELEPQIAGRYAVFGYSMGALLGYELGRRWVRWGLRAPDTFFALGCNAPDRMVLDREPFHTMNSQDFRQALVDLGGIHDEILNNAEAMALFEPVLRNDFRLCETYEHSLERGRLACPAHVFVADGDDFIGWEAACAWSEFVDGKVEMHRLEGRHMIDRNTFDVLPARLEALWLHAGTVVVPQET</sequence>
<organism evidence="3 4">
    <name type="scientific">Shinella kummerowiae</name>
    <dbReference type="NCBI Taxonomy" id="417745"/>
    <lineage>
        <taxon>Bacteria</taxon>
        <taxon>Pseudomonadati</taxon>
        <taxon>Pseudomonadota</taxon>
        <taxon>Alphaproteobacteria</taxon>
        <taxon>Hyphomicrobiales</taxon>
        <taxon>Rhizobiaceae</taxon>
        <taxon>Shinella</taxon>
    </lineage>
</organism>
<name>A0A6N8SAM5_9HYPH</name>
<proteinExistence type="inferred from homology"/>
<evidence type="ECO:0000256" key="1">
    <source>
        <dbReference type="ARBA" id="ARBA00007169"/>
    </source>
</evidence>
<dbReference type="AlphaFoldDB" id="A0A6N8SAM5"/>
<dbReference type="Proteomes" id="UP000435802">
    <property type="component" value="Unassembled WGS sequence"/>
</dbReference>
<dbReference type="InterPro" id="IPR012223">
    <property type="entry name" value="TEII"/>
</dbReference>
<comment type="similarity">
    <text evidence="1">Belongs to the thioesterase family.</text>
</comment>
<dbReference type="PANTHER" id="PTHR11487:SF0">
    <property type="entry name" value="S-ACYL FATTY ACID SYNTHASE THIOESTERASE, MEDIUM CHAIN"/>
    <property type="match status" value="1"/>
</dbReference>
<keyword evidence="4" id="KW-1185">Reference proteome</keyword>
<dbReference type="GO" id="GO:0008610">
    <property type="term" value="P:lipid biosynthetic process"/>
    <property type="evidence" value="ECO:0007669"/>
    <property type="project" value="TreeGrafter"/>
</dbReference>
<dbReference type="SUPFAM" id="SSF53474">
    <property type="entry name" value="alpha/beta-Hydrolases"/>
    <property type="match status" value="1"/>
</dbReference>
<evidence type="ECO:0000259" key="2">
    <source>
        <dbReference type="Pfam" id="PF00975"/>
    </source>
</evidence>
<evidence type="ECO:0000313" key="3">
    <source>
        <dbReference type="EMBL" id="MXN45487.1"/>
    </source>
</evidence>
<dbReference type="Pfam" id="PF00975">
    <property type="entry name" value="Thioesterase"/>
    <property type="match status" value="1"/>
</dbReference>
<gene>
    <name evidence="3" type="ORF">GR138_09810</name>
</gene>
<protein>
    <submittedName>
        <fullName evidence="3">Thioesterase</fullName>
    </submittedName>
</protein>
<accession>A0A6N8SAM5</accession>